<dbReference type="Proteomes" id="UP001198461">
    <property type="component" value="Unassembled WGS sequence"/>
</dbReference>
<feature type="transmembrane region" description="Helical" evidence="1">
    <location>
        <begin position="171"/>
        <end position="193"/>
    </location>
</feature>
<accession>A0AAW4SUH6</accession>
<dbReference type="RefSeq" id="WP_225450839.1">
    <property type="nucleotide sequence ID" value="NZ_DAWCUS010000011.1"/>
</dbReference>
<evidence type="ECO:0000313" key="3">
    <source>
        <dbReference type="Proteomes" id="UP001198461"/>
    </source>
</evidence>
<keyword evidence="1" id="KW-0472">Membrane</keyword>
<dbReference type="AlphaFoldDB" id="A0AAW4SUH6"/>
<sequence length="428" mass="47848">MIGLQAEKYKKWIWIYLILLIFEGALRKWFLPGLATPLLLIREPIVIYLVCVGLARGWLNNNFAKGMMTVGTICLVMTLLFGHHNLYIALYGWRIYFFHFPFIAIAATILSREDVIKMGRVILYISVPMTLLIIQQFYSPQSAWVNRGVGGDMEGAGFGGALGYFRPPGTFSFTSGYTAFQAIVCSFLCYYLIDNKYLPSHLQIKKWHLVVMAMCYILSVPYSISRSLMFTTIIIFIFMLLAVVNNQKKILSAIRGLLLIFIAGLVVVRLGLLGDSLDAFTARFESASDAEGGLKGTVGDRYIGGFFNSLFMDVPFLGYGLGIGTNAGSSLLNGNMFMLFNAESGFGLIIGECGLLFGLMIILLRFGWTWNLLRKGLKQRKSNRLVWLLMPNMFILLSTGAIGAVPNLGMLTLATFLYIAALKRFVWK</sequence>
<feature type="transmembrane region" description="Helical" evidence="1">
    <location>
        <begin position="12"/>
        <end position="30"/>
    </location>
</feature>
<feature type="transmembrane region" description="Helical" evidence="1">
    <location>
        <begin position="62"/>
        <end position="82"/>
    </location>
</feature>
<name>A0AAW4SUH6_9BACE</name>
<organism evidence="2 3">
    <name type="scientific">Bacteroides xylanisolvens</name>
    <dbReference type="NCBI Taxonomy" id="371601"/>
    <lineage>
        <taxon>Bacteria</taxon>
        <taxon>Pseudomonadati</taxon>
        <taxon>Bacteroidota</taxon>
        <taxon>Bacteroidia</taxon>
        <taxon>Bacteroidales</taxon>
        <taxon>Bacteroidaceae</taxon>
        <taxon>Bacteroides</taxon>
    </lineage>
</organism>
<keyword evidence="1" id="KW-1133">Transmembrane helix</keyword>
<feature type="transmembrane region" description="Helical" evidence="1">
    <location>
        <begin position="205"/>
        <end position="222"/>
    </location>
</feature>
<feature type="transmembrane region" description="Helical" evidence="1">
    <location>
        <begin position="228"/>
        <end position="244"/>
    </location>
</feature>
<evidence type="ECO:0008006" key="4">
    <source>
        <dbReference type="Google" id="ProtNLM"/>
    </source>
</evidence>
<feature type="transmembrane region" description="Helical" evidence="1">
    <location>
        <begin position="256"/>
        <end position="274"/>
    </location>
</feature>
<protein>
    <recommendedName>
        <fullName evidence="4">O-antigen ligase domain-containing protein</fullName>
    </recommendedName>
</protein>
<keyword evidence="1" id="KW-0812">Transmembrane</keyword>
<comment type="caution">
    <text evidence="2">The sequence shown here is derived from an EMBL/GenBank/DDBJ whole genome shotgun (WGS) entry which is preliminary data.</text>
</comment>
<feature type="transmembrane region" description="Helical" evidence="1">
    <location>
        <begin position="345"/>
        <end position="364"/>
    </location>
</feature>
<evidence type="ECO:0000313" key="2">
    <source>
        <dbReference type="EMBL" id="MCA4703206.1"/>
    </source>
</evidence>
<proteinExistence type="predicted"/>
<evidence type="ECO:0000256" key="1">
    <source>
        <dbReference type="SAM" id="Phobius"/>
    </source>
</evidence>
<feature type="transmembrane region" description="Helical" evidence="1">
    <location>
        <begin position="36"/>
        <end position="55"/>
    </location>
</feature>
<reference evidence="2" key="1">
    <citation type="submission" date="2023-08" db="EMBL/GenBank/DDBJ databases">
        <title>Mucin Metabolism Genes Underlie the Key Renovations of Bacteroides xylanisolvens Genomes in Captive Great Apes.</title>
        <authorList>
            <person name="Nishida A.H."/>
        </authorList>
    </citation>
    <scope>NUCLEOTIDE SEQUENCE</scope>
    <source>
        <strain evidence="2">P13.H9</strain>
    </source>
</reference>
<feature type="transmembrane region" description="Helical" evidence="1">
    <location>
        <begin position="408"/>
        <end position="426"/>
    </location>
</feature>
<dbReference type="EMBL" id="JAIWYE010000013">
    <property type="protein sequence ID" value="MCA4703206.1"/>
    <property type="molecule type" value="Genomic_DNA"/>
</dbReference>
<gene>
    <name evidence="2" type="ORF">LD004_06215</name>
</gene>
<feature type="transmembrane region" description="Helical" evidence="1">
    <location>
        <begin position="88"/>
        <end position="109"/>
    </location>
</feature>
<feature type="transmembrane region" description="Helical" evidence="1">
    <location>
        <begin position="121"/>
        <end position="138"/>
    </location>
</feature>